<feature type="compositionally biased region" description="Polar residues" evidence="1">
    <location>
        <begin position="53"/>
        <end position="62"/>
    </location>
</feature>
<dbReference type="AlphaFoldDB" id="A0A0N4TDT2"/>
<feature type="region of interest" description="Disordered" evidence="1">
    <location>
        <begin position="53"/>
        <end position="72"/>
    </location>
</feature>
<dbReference type="WBParaSite" id="BPAG_0000637001-mRNA-1">
    <property type="protein sequence ID" value="BPAG_0000637001-mRNA-1"/>
    <property type="gene ID" value="BPAG_0000637001"/>
</dbReference>
<keyword evidence="3" id="KW-1185">Reference proteome</keyword>
<name>A0A0N4TDT2_BRUPA</name>
<evidence type="ECO:0000256" key="1">
    <source>
        <dbReference type="SAM" id="MobiDB-lite"/>
    </source>
</evidence>
<sequence>MGAYTIGNHNTPEQNDSPLVIHYYYKGEKMTVFPDPETLPNEISYPSSNCIRDTSESVSSSYIDAVDDVAKQ</sequence>
<reference evidence="4" key="1">
    <citation type="submission" date="2017-02" db="UniProtKB">
        <authorList>
            <consortium name="WormBaseParasite"/>
        </authorList>
    </citation>
    <scope>IDENTIFICATION</scope>
</reference>
<organism evidence="4">
    <name type="scientific">Brugia pahangi</name>
    <name type="common">Filarial nematode worm</name>
    <dbReference type="NCBI Taxonomy" id="6280"/>
    <lineage>
        <taxon>Eukaryota</taxon>
        <taxon>Metazoa</taxon>
        <taxon>Ecdysozoa</taxon>
        <taxon>Nematoda</taxon>
        <taxon>Chromadorea</taxon>
        <taxon>Rhabditida</taxon>
        <taxon>Spirurina</taxon>
        <taxon>Spiruromorpha</taxon>
        <taxon>Filarioidea</taxon>
        <taxon>Onchocercidae</taxon>
        <taxon>Brugia</taxon>
    </lineage>
</organism>
<dbReference type="STRING" id="6280.A0A0N4TDT2"/>
<dbReference type="EMBL" id="UZAD01005664">
    <property type="protein sequence ID" value="VDN87516.1"/>
    <property type="molecule type" value="Genomic_DNA"/>
</dbReference>
<evidence type="ECO:0000313" key="2">
    <source>
        <dbReference type="EMBL" id="VDN87516.1"/>
    </source>
</evidence>
<evidence type="ECO:0000313" key="3">
    <source>
        <dbReference type="Proteomes" id="UP000278627"/>
    </source>
</evidence>
<gene>
    <name evidence="2" type="ORF">BPAG_LOCUS6330</name>
</gene>
<evidence type="ECO:0000313" key="4">
    <source>
        <dbReference type="WBParaSite" id="BPAG_0000637001-mRNA-1"/>
    </source>
</evidence>
<proteinExistence type="predicted"/>
<protein>
    <submittedName>
        <fullName evidence="4">NBS-containing resistance-like protein</fullName>
    </submittedName>
</protein>
<dbReference type="Proteomes" id="UP000278627">
    <property type="component" value="Unassembled WGS sequence"/>
</dbReference>
<reference evidence="2 3" key="2">
    <citation type="submission" date="2018-11" db="EMBL/GenBank/DDBJ databases">
        <authorList>
            <consortium name="Pathogen Informatics"/>
        </authorList>
    </citation>
    <scope>NUCLEOTIDE SEQUENCE [LARGE SCALE GENOMIC DNA]</scope>
</reference>
<accession>A0A0N4TDT2</accession>